<dbReference type="RefSeq" id="WP_022922561.1">
    <property type="nucleotide sequence ID" value="NZ_BMLB01000004.1"/>
</dbReference>
<dbReference type="Proteomes" id="UP000662111">
    <property type="component" value="Unassembled WGS sequence"/>
</dbReference>
<proteinExistence type="predicted"/>
<evidence type="ECO:0000313" key="4">
    <source>
        <dbReference type="EMBL" id="GGK71285.1"/>
    </source>
</evidence>
<evidence type="ECO:0000256" key="1">
    <source>
        <dbReference type="ARBA" id="ARBA00022679"/>
    </source>
</evidence>
<reference evidence="5" key="1">
    <citation type="journal article" date="2019" name="Int. J. Syst. Evol. Microbiol.">
        <title>The Global Catalogue of Microorganisms (GCM) 10K type strain sequencing project: providing services to taxonomists for standard genome sequencing and annotation.</title>
        <authorList>
            <consortium name="The Broad Institute Genomics Platform"/>
            <consortium name="The Broad Institute Genome Sequencing Center for Infectious Disease"/>
            <person name="Wu L."/>
            <person name="Ma J."/>
        </authorList>
    </citation>
    <scope>NUCLEOTIDE SEQUENCE [LARGE SCALE GENOMIC DNA]</scope>
    <source>
        <strain evidence="5">CGMCC 1.5362</strain>
    </source>
</reference>
<dbReference type="CDD" id="cd03360">
    <property type="entry name" value="LbH_AT_putative"/>
    <property type="match status" value="1"/>
</dbReference>
<dbReference type="SUPFAM" id="SSF51161">
    <property type="entry name" value="Trimeric LpxA-like enzymes"/>
    <property type="match status" value="1"/>
</dbReference>
<dbReference type="Pfam" id="PF00132">
    <property type="entry name" value="Hexapep"/>
    <property type="match status" value="1"/>
</dbReference>
<dbReference type="Gene3D" id="3.40.50.20">
    <property type="match status" value="1"/>
</dbReference>
<dbReference type="EMBL" id="BMLB01000004">
    <property type="protein sequence ID" value="GGK71285.1"/>
    <property type="molecule type" value="Genomic_DNA"/>
</dbReference>
<dbReference type="PANTHER" id="PTHR43300:SF7">
    <property type="entry name" value="UDP-N-ACETYLBACILLOSAMINE N-ACETYLTRANSFERASE"/>
    <property type="match status" value="1"/>
</dbReference>
<name>A0ABQ2F846_9MICO</name>
<protein>
    <recommendedName>
        <fullName evidence="3">PglD N-terminal domain-containing protein</fullName>
    </recommendedName>
</protein>
<dbReference type="InterPro" id="IPR011004">
    <property type="entry name" value="Trimer_LpxA-like_sf"/>
</dbReference>
<sequence>MDDLLLVAASGLAREALAVVRALGQHRVVGVLDDDTRRHGARLDGVPVLGGLDQARRHPEAQLLLCAGSGASRSSLAARLSVEVERYATAVAGTADLAVGTDVGHGTIILGGVIATASVRVGAHVVLMPNVVLTHDVVVADFATLAAGVTLGGHVQVGEAAYLGMAASVRQHVRVGPGATLGMGAVLLEDLPAHQTWAGVPARSLPCTPTEATA</sequence>
<dbReference type="InterPro" id="IPR020019">
    <property type="entry name" value="AcTrfase_PglD-like"/>
</dbReference>
<keyword evidence="1" id="KW-0808">Transferase</keyword>
<evidence type="ECO:0000256" key="2">
    <source>
        <dbReference type="ARBA" id="ARBA00022737"/>
    </source>
</evidence>
<dbReference type="Gene3D" id="2.160.10.10">
    <property type="entry name" value="Hexapeptide repeat proteins"/>
    <property type="match status" value="1"/>
</dbReference>
<gene>
    <name evidence="4" type="ORF">GCM10011509_19740</name>
</gene>
<feature type="domain" description="PglD N-terminal" evidence="3">
    <location>
        <begin position="4"/>
        <end position="76"/>
    </location>
</feature>
<dbReference type="InterPro" id="IPR018357">
    <property type="entry name" value="Hexapep_transf_CS"/>
</dbReference>
<organism evidence="4 5">
    <name type="scientific">Ornithinimicrobium pekingense</name>
    <dbReference type="NCBI Taxonomy" id="384677"/>
    <lineage>
        <taxon>Bacteria</taxon>
        <taxon>Bacillati</taxon>
        <taxon>Actinomycetota</taxon>
        <taxon>Actinomycetes</taxon>
        <taxon>Micrococcales</taxon>
        <taxon>Ornithinimicrobiaceae</taxon>
        <taxon>Ornithinimicrobium</taxon>
    </lineage>
</organism>
<dbReference type="Pfam" id="PF17836">
    <property type="entry name" value="PglD_N"/>
    <property type="match status" value="1"/>
</dbReference>
<dbReference type="PROSITE" id="PS00101">
    <property type="entry name" value="HEXAPEP_TRANSFERASES"/>
    <property type="match status" value="1"/>
</dbReference>
<comment type="caution">
    <text evidence="4">The sequence shown here is derived from an EMBL/GenBank/DDBJ whole genome shotgun (WGS) entry which is preliminary data.</text>
</comment>
<keyword evidence="5" id="KW-1185">Reference proteome</keyword>
<dbReference type="PANTHER" id="PTHR43300">
    <property type="entry name" value="ACETYLTRANSFERASE"/>
    <property type="match status" value="1"/>
</dbReference>
<accession>A0ABQ2F846</accession>
<dbReference type="NCBIfam" id="TIGR03570">
    <property type="entry name" value="NeuD_NnaD"/>
    <property type="match status" value="1"/>
</dbReference>
<dbReference type="InterPro" id="IPR041561">
    <property type="entry name" value="PglD_N"/>
</dbReference>
<dbReference type="InterPro" id="IPR050179">
    <property type="entry name" value="Trans_hexapeptide_repeat"/>
</dbReference>
<dbReference type="InterPro" id="IPR001451">
    <property type="entry name" value="Hexapep"/>
</dbReference>
<keyword evidence="2" id="KW-0677">Repeat</keyword>
<evidence type="ECO:0000313" key="5">
    <source>
        <dbReference type="Proteomes" id="UP000662111"/>
    </source>
</evidence>
<evidence type="ECO:0000259" key="3">
    <source>
        <dbReference type="Pfam" id="PF17836"/>
    </source>
</evidence>